<evidence type="ECO:0008006" key="12">
    <source>
        <dbReference type="Google" id="ProtNLM"/>
    </source>
</evidence>
<keyword evidence="11" id="KW-1185">Reference proteome</keyword>
<dbReference type="STRING" id="1172194.WQQ_40200"/>
<dbReference type="Proteomes" id="UP000003704">
    <property type="component" value="Unassembled WGS sequence"/>
</dbReference>
<keyword evidence="9" id="KW-0812">Transmembrane</keyword>
<evidence type="ECO:0000256" key="5">
    <source>
        <dbReference type="ARBA" id="ARBA00023145"/>
    </source>
</evidence>
<organism evidence="10 11">
    <name type="scientific">Hydrocarboniphaga effusa AP103</name>
    <dbReference type="NCBI Taxonomy" id="1172194"/>
    <lineage>
        <taxon>Bacteria</taxon>
        <taxon>Pseudomonadati</taxon>
        <taxon>Pseudomonadota</taxon>
        <taxon>Gammaproteobacteria</taxon>
        <taxon>Nevskiales</taxon>
        <taxon>Nevskiaceae</taxon>
        <taxon>Hydrocarboniphaga</taxon>
    </lineage>
</organism>
<name>I8T132_9GAMM</name>
<evidence type="ECO:0000256" key="2">
    <source>
        <dbReference type="ARBA" id="ARBA00022516"/>
    </source>
</evidence>
<sequence>MRNSYNPIVGIAPEGWVVMLAVGLGGWGMLWAGCWIAAWGLFALELPLLLFFLDRARDIQARPRGVLAPVDGRIVYRREAHDPYLDREAVRIGIRVSFWGAYSLRAPKEGEVDVVDDSRHRASIIRTDEGEGFVIQVRRGSLLGALPIRVPAGERVGQGRRCGLRRLAREIDLYMPAGARVEVPLGSRVKCGQTLIATIVRRNAE</sequence>
<keyword evidence="5" id="KW-0865">Zymogen</keyword>
<evidence type="ECO:0000313" key="10">
    <source>
        <dbReference type="EMBL" id="EIT67585.1"/>
    </source>
</evidence>
<evidence type="ECO:0000313" key="11">
    <source>
        <dbReference type="Proteomes" id="UP000003704"/>
    </source>
</evidence>
<dbReference type="GO" id="GO:0008654">
    <property type="term" value="P:phospholipid biosynthetic process"/>
    <property type="evidence" value="ECO:0007669"/>
    <property type="project" value="UniProtKB-KW"/>
</dbReference>
<comment type="caution">
    <text evidence="10">The sequence shown here is derived from an EMBL/GenBank/DDBJ whole genome shotgun (WGS) entry which is preliminary data.</text>
</comment>
<dbReference type="EMBL" id="AKGD01000004">
    <property type="protein sequence ID" value="EIT67585.1"/>
    <property type="molecule type" value="Genomic_DNA"/>
</dbReference>
<keyword evidence="6" id="KW-0594">Phospholipid biosynthesis</keyword>
<feature type="transmembrane region" description="Helical" evidence="9">
    <location>
        <begin position="29"/>
        <end position="53"/>
    </location>
</feature>
<dbReference type="OrthoDB" id="5958899at2"/>
<dbReference type="PANTHER" id="PTHR35809">
    <property type="entry name" value="ARCHAETIDYLSERINE DECARBOXYLASE PROENZYME-RELATED"/>
    <property type="match status" value="1"/>
</dbReference>
<evidence type="ECO:0000256" key="1">
    <source>
        <dbReference type="ARBA" id="ARBA00022475"/>
    </source>
</evidence>
<keyword evidence="3" id="KW-0443">Lipid metabolism</keyword>
<dbReference type="InterPro" id="IPR033175">
    <property type="entry name" value="PSD-A"/>
</dbReference>
<dbReference type="PROSITE" id="PS51257">
    <property type="entry name" value="PROKAR_LIPOPROTEIN"/>
    <property type="match status" value="1"/>
</dbReference>
<evidence type="ECO:0000256" key="8">
    <source>
        <dbReference type="ARBA" id="ARBA00023317"/>
    </source>
</evidence>
<keyword evidence="9" id="KW-1133">Transmembrane helix</keyword>
<keyword evidence="7" id="KW-1208">Phospholipid metabolism</keyword>
<keyword evidence="1" id="KW-1003">Cell membrane</keyword>
<evidence type="ECO:0000256" key="4">
    <source>
        <dbReference type="ARBA" id="ARBA00023136"/>
    </source>
</evidence>
<evidence type="ECO:0000256" key="9">
    <source>
        <dbReference type="SAM" id="Phobius"/>
    </source>
</evidence>
<keyword evidence="4 9" id="KW-0472">Membrane</keyword>
<reference evidence="10 11" key="1">
    <citation type="journal article" date="2012" name="J. Bacteriol.">
        <title>Genome Sequence of n-Alkane-Degrading Hydrocarboniphaga effusa Strain AP103T (ATCC BAA-332T).</title>
        <authorList>
            <person name="Chang H.K."/>
            <person name="Zylstra G.J."/>
            <person name="Chae J.C."/>
        </authorList>
    </citation>
    <scope>NUCLEOTIDE SEQUENCE [LARGE SCALE GENOMIC DNA]</scope>
    <source>
        <strain evidence="10 11">AP103</strain>
    </source>
</reference>
<protein>
    <recommendedName>
        <fullName evidence="12">Phosphatidylserine decarboxylase</fullName>
    </recommendedName>
</protein>
<gene>
    <name evidence="10" type="ORF">WQQ_40200</name>
</gene>
<proteinExistence type="predicted"/>
<keyword evidence="8" id="KW-0670">Pyruvate</keyword>
<accession>I8T132</accession>
<evidence type="ECO:0000256" key="7">
    <source>
        <dbReference type="ARBA" id="ARBA00023264"/>
    </source>
</evidence>
<keyword evidence="2" id="KW-0444">Lipid biosynthesis</keyword>
<evidence type="ECO:0000256" key="3">
    <source>
        <dbReference type="ARBA" id="ARBA00023098"/>
    </source>
</evidence>
<dbReference type="AlphaFoldDB" id="I8T132"/>
<dbReference type="RefSeq" id="WP_007186955.1">
    <property type="nucleotide sequence ID" value="NZ_AKGD01000004.1"/>
</dbReference>
<dbReference type="PANTHER" id="PTHR35809:SF1">
    <property type="entry name" value="ARCHAETIDYLSERINE DECARBOXYLASE PROENZYME-RELATED"/>
    <property type="match status" value="1"/>
</dbReference>
<evidence type="ECO:0000256" key="6">
    <source>
        <dbReference type="ARBA" id="ARBA00023209"/>
    </source>
</evidence>